<protein>
    <recommendedName>
        <fullName evidence="5">Phosphoglycerate mutase</fullName>
    </recommendedName>
</protein>
<dbReference type="Pfam" id="PF00300">
    <property type="entry name" value="His_Phos_1"/>
    <property type="match status" value="1"/>
</dbReference>
<sequence length="175" mass="18585">MQGTSDIPLNDTGREQARASSERFVGGGWHHVVTSPLSRASETGRIIADGLGIAMSGVYSDLQERHYGEAEGLTDAEAAALWSDGEFPGLESRDDVADRGLDSLVDIARDLHGSAVIVVAHGTLIREVLRRLTSVPIPSILNGATSIVERSGGSWRVITVNDEPLDDEPLSDQGA</sequence>
<evidence type="ECO:0000313" key="4">
    <source>
        <dbReference type="Proteomes" id="UP000464507"/>
    </source>
</evidence>
<dbReference type="KEGG" id="mant:BHD05_14530"/>
<feature type="binding site" evidence="1">
    <location>
        <position position="39"/>
    </location>
    <ligand>
        <name>substrate</name>
    </ligand>
</feature>
<feature type="compositionally biased region" description="Basic and acidic residues" evidence="2">
    <location>
        <begin position="12"/>
        <end position="21"/>
    </location>
</feature>
<gene>
    <name evidence="3" type="ORF">BHD05_14530</name>
</gene>
<dbReference type="CDD" id="cd07067">
    <property type="entry name" value="HP_PGM_like"/>
    <property type="match status" value="1"/>
</dbReference>
<dbReference type="SUPFAM" id="SSF53254">
    <property type="entry name" value="Phosphoglycerate mutase-like"/>
    <property type="match status" value="1"/>
</dbReference>
<evidence type="ECO:0008006" key="5">
    <source>
        <dbReference type="Google" id="ProtNLM"/>
    </source>
</evidence>
<dbReference type="Proteomes" id="UP000464507">
    <property type="component" value="Chromosome"/>
</dbReference>
<dbReference type="InterPro" id="IPR013078">
    <property type="entry name" value="His_Pase_superF_clade-1"/>
</dbReference>
<dbReference type="InterPro" id="IPR050275">
    <property type="entry name" value="PGM_Phosphatase"/>
</dbReference>
<dbReference type="Gene3D" id="3.40.50.1240">
    <property type="entry name" value="Phosphoglycerate mutase-like"/>
    <property type="match status" value="1"/>
</dbReference>
<reference evidence="3 4" key="1">
    <citation type="submission" date="2016-09" db="EMBL/GenBank/DDBJ databases">
        <title>Complete genome sequence of microbes from the polar regions.</title>
        <authorList>
            <person name="Liao L."/>
            <person name="Chen B."/>
        </authorList>
    </citation>
    <scope>NUCLEOTIDE SEQUENCE [LARGE SCALE GENOMIC DNA]</scope>
    <source>
        <strain evidence="3 4">ZS314</strain>
    </source>
</reference>
<dbReference type="AlphaFoldDB" id="A0A7L5AMC2"/>
<feature type="region of interest" description="Disordered" evidence="2">
    <location>
        <begin position="1"/>
        <end position="22"/>
    </location>
</feature>
<dbReference type="GO" id="GO:0016791">
    <property type="term" value="F:phosphatase activity"/>
    <property type="evidence" value="ECO:0007669"/>
    <property type="project" value="TreeGrafter"/>
</dbReference>
<dbReference type="PANTHER" id="PTHR48100">
    <property type="entry name" value="BROAD-SPECIFICITY PHOSPHATASE YOR283W-RELATED"/>
    <property type="match status" value="1"/>
</dbReference>
<evidence type="ECO:0000256" key="1">
    <source>
        <dbReference type="PIRSR" id="PIRSR613078-2"/>
    </source>
</evidence>
<dbReference type="PANTHER" id="PTHR48100:SF59">
    <property type="entry name" value="ADENOSYLCOBALAMIN_ALPHA-RIBAZOLE PHOSPHATASE"/>
    <property type="match status" value="1"/>
</dbReference>
<feature type="binding site" evidence="1">
    <location>
        <begin position="64"/>
        <end position="67"/>
    </location>
    <ligand>
        <name>substrate</name>
    </ligand>
</feature>
<evidence type="ECO:0000313" key="3">
    <source>
        <dbReference type="EMBL" id="QHO71236.1"/>
    </source>
</evidence>
<organism evidence="3 4">
    <name type="scientific">Marisediminicola antarctica</name>
    <dbReference type="NCBI Taxonomy" id="674079"/>
    <lineage>
        <taxon>Bacteria</taxon>
        <taxon>Bacillati</taxon>
        <taxon>Actinomycetota</taxon>
        <taxon>Actinomycetes</taxon>
        <taxon>Micrococcales</taxon>
        <taxon>Microbacteriaceae</taxon>
        <taxon>Marisediminicola</taxon>
    </lineage>
</organism>
<keyword evidence="4" id="KW-1185">Reference proteome</keyword>
<dbReference type="EMBL" id="CP017146">
    <property type="protein sequence ID" value="QHO71236.1"/>
    <property type="molecule type" value="Genomic_DNA"/>
</dbReference>
<dbReference type="GO" id="GO:0005737">
    <property type="term" value="C:cytoplasm"/>
    <property type="evidence" value="ECO:0007669"/>
    <property type="project" value="TreeGrafter"/>
</dbReference>
<dbReference type="InterPro" id="IPR029033">
    <property type="entry name" value="His_PPase_superfam"/>
</dbReference>
<accession>A0A7L5AMC2</accession>
<evidence type="ECO:0000256" key="2">
    <source>
        <dbReference type="SAM" id="MobiDB-lite"/>
    </source>
</evidence>
<name>A0A7L5AMC2_9MICO</name>
<proteinExistence type="predicted"/>